<dbReference type="Proteomes" id="UP001516400">
    <property type="component" value="Unassembled WGS sequence"/>
</dbReference>
<protein>
    <recommendedName>
        <fullName evidence="3">MHC class IIA antigen</fullName>
    </recommendedName>
</protein>
<evidence type="ECO:0008006" key="3">
    <source>
        <dbReference type="Google" id="ProtNLM"/>
    </source>
</evidence>
<keyword evidence="2" id="KW-1185">Reference proteome</keyword>
<feature type="non-terminal residue" evidence="1">
    <location>
        <position position="1"/>
    </location>
</feature>
<reference evidence="1 2" key="1">
    <citation type="journal article" date="2021" name="BMC Biol.">
        <title>Horizontally acquired antibacterial genes associated with adaptive radiation of ladybird beetles.</title>
        <authorList>
            <person name="Li H.S."/>
            <person name="Tang X.F."/>
            <person name="Huang Y.H."/>
            <person name="Xu Z.Y."/>
            <person name="Chen M.L."/>
            <person name="Du X.Y."/>
            <person name="Qiu B.Y."/>
            <person name="Chen P.T."/>
            <person name="Zhang W."/>
            <person name="Slipinski A."/>
            <person name="Escalona H.E."/>
            <person name="Waterhouse R.M."/>
            <person name="Zwick A."/>
            <person name="Pang H."/>
        </authorList>
    </citation>
    <scope>NUCLEOTIDE SEQUENCE [LARGE SCALE GENOMIC DNA]</scope>
    <source>
        <strain evidence="1">SYSU2018</strain>
    </source>
</reference>
<proteinExistence type="predicted"/>
<dbReference type="AlphaFoldDB" id="A0ABD2NKA0"/>
<accession>A0ABD2NKA0</accession>
<evidence type="ECO:0000313" key="1">
    <source>
        <dbReference type="EMBL" id="KAL3278852.1"/>
    </source>
</evidence>
<sequence length="70" mass="7613">TTILHLGDGLPSGSVFASDGSETLAFPTVRYLVVEVDSTMSWQVDFGAVCKKVNYTAFAVRKLRSSLDEK</sequence>
<comment type="caution">
    <text evidence="1">The sequence shown here is derived from an EMBL/GenBank/DDBJ whole genome shotgun (WGS) entry which is preliminary data.</text>
</comment>
<gene>
    <name evidence="1" type="ORF">HHI36_016372</name>
</gene>
<name>A0ABD2NKA0_9CUCU</name>
<dbReference type="EMBL" id="JABFTP020000124">
    <property type="protein sequence ID" value="KAL3278852.1"/>
    <property type="molecule type" value="Genomic_DNA"/>
</dbReference>
<organism evidence="1 2">
    <name type="scientific">Cryptolaemus montrouzieri</name>
    <dbReference type="NCBI Taxonomy" id="559131"/>
    <lineage>
        <taxon>Eukaryota</taxon>
        <taxon>Metazoa</taxon>
        <taxon>Ecdysozoa</taxon>
        <taxon>Arthropoda</taxon>
        <taxon>Hexapoda</taxon>
        <taxon>Insecta</taxon>
        <taxon>Pterygota</taxon>
        <taxon>Neoptera</taxon>
        <taxon>Endopterygota</taxon>
        <taxon>Coleoptera</taxon>
        <taxon>Polyphaga</taxon>
        <taxon>Cucujiformia</taxon>
        <taxon>Coccinelloidea</taxon>
        <taxon>Coccinellidae</taxon>
        <taxon>Scymninae</taxon>
        <taxon>Scymnini</taxon>
        <taxon>Cryptolaemus</taxon>
    </lineage>
</organism>
<evidence type="ECO:0000313" key="2">
    <source>
        <dbReference type="Proteomes" id="UP001516400"/>
    </source>
</evidence>